<feature type="coiled-coil region" evidence="19">
    <location>
        <begin position="159"/>
        <end position="186"/>
    </location>
</feature>
<dbReference type="InterPro" id="IPR012340">
    <property type="entry name" value="NA-bd_OB-fold"/>
</dbReference>
<keyword evidence="7" id="KW-0997">Cell inner membrane</keyword>
<name>A0A8X7CIA1_9ARAC</name>
<keyword evidence="9" id="KW-0819">tRNA processing</keyword>
<dbReference type="InterPro" id="IPR003029">
    <property type="entry name" value="S1_domain"/>
</dbReference>
<evidence type="ECO:0000256" key="13">
    <source>
        <dbReference type="ARBA" id="ARBA00022759"/>
    </source>
</evidence>
<comment type="subcellular location">
    <subcellularLocation>
        <location evidence="2">Cytoplasm</location>
    </subcellularLocation>
</comment>
<dbReference type="GO" id="GO:0046872">
    <property type="term" value="F:metal ion binding"/>
    <property type="evidence" value="ECO:0007669"/>
    <property type="project" value="UniProtKB-KW"/>
</dbReference>
<dbReference type="PANTHER" id="PTHR30001">
    <property type="entry name" value="RIBONUCLEASE"/>
    <property type="match status" value="1"/>
</dbReference>
<evidence type="ECO:0000256" key="9">
    <source>
        <dbReference type="ARBA" id="ARBA00022694"/>
    </source>
</evidence>
<keyword evidence="16" id="KW-0694">RNA-binding</keyword>
<evidence type="ECO:0000256" key="15">
    <source>
        <dbReference type="ARBA" id="ARBA00022842"/>
    </source>
</evidence>
<dbReference type="InterPro" id="IPR019307">
    <property type="entry name" value="RNA-bd_AU-1/RNase_E/G"/>
</dbReference>
<sequence>MRHLLAFFLLLSFTLYYNIAFSSNLKVVATIKPIHSLVASVTEGILEPELLGYATSAHNYILKPSDASNLESSDVIFYTDDNLETFVQTFAKNNKELVQLSKVINLLPARPHSFSRKITNTQDEKDLHIWLSPENAKSMVLFISATLSNIDKENFHRYNSNATKAIKKIDQEVKEIVKELNDFKNQKYIVTHDAYQYFEKYFGLNHPSAILSIEEDSYIGMKSLMKLKKIMKEENVKCIFAHSQEDSIKPNALSNDAKMVVLDPIGSDIEPGKDAYLAIINSIAQNFKSNSACSNEVRVALSVNNKVVEFEQEFKEKKQLRGNIYVAYVKRIEPSLQAVFIEYGKNKQGFLSFSEISLDYFNIPEKEKETIFEGYSNDDCTEEASANVSSDSAASKNVNELGSGFVREVPLYKKYKLQDVISVNQKVLVQLTKEERGNKGASFTTYITLVGRYCVFMPNSMSKGGVSRRIEDANVRKQLKDILSSINLPKRSGLIVRTVGSGKDKKEIEQDYNYLSSLWQSIQKNAFSVNAPSLIYNEADVIMRSVRDFCSDGIEVIVSGKEAFEAVRQYTKNALKGSKLRYRLYRGSIPIFTYYGIEDQISELYSNRVELPSGGSLVITLTEAFVSIDVNSGKMTGEDSIEETAYRTNMEAVPEISRQVNLRGLSGLIVVDFIDMLKYQYCRAVESAIKQAFKDDKAKVQFSYINDFGLMVFSRQRIKPNIQEINTTECLHCKGIGRVKSNEVIVASILRDLQHIAHRNQNKSFDLVAHSAVIAHIFNNKRNTVSTIEKEFNITLNISIDNSLDVNTFVLKQGDDVNSNGYKPLQNSGYQIEDSSNEEVDNSNKLLGNSWLTKWLSRFLSSNN</sequence>
<dbReference type="GO" id="GO:0006364">
    <property type="term" value="P:rRNA processing"/>
    <property type="evidence" value="ECO:0007669"/>
    <property type="project" value="UniProtKB-KW"/>
</dbReference>
<evidence type="ECO:0000256" key="12">
    <source>
        <dbReference type="ARBA" id="ARBA00022730"/>
    </source>
</evidence>
<dbReference type="PANTHER" id="PTHR30001:SF1">
    <property type="entry name" value="RIBONUCLEASE E_G-LIKE PROTEIN, CHLOROPLASTIC"/>
    <property type="match status" value="1"/>
</dbReference>
<dbReference type="SMART" id="SM00316">
    <property type="entry name" value="S1"/>
    <property type="match status" value="1"/>
</dbReference>
<evidence type="ECO:0000256" key="2">
    <source>
        <dbReference type="ARBA" id="ARBA00004496"/>
    </source>
</evidence>
<dbReference type="InterPro" id="IPR048583">
    <property type="entry name" value="RNase_E_G_thioredoxin-like"/>
</dbReference>
<dbReference type="InterPro" id="IPR006127">
    <property type="entry name" value="ZnuA-like"/>
</dbReference>
<accession>A0A8X7CIA1</accession>
<evidence type="ECO:0000313" key="22">
    <source>
        <dbReference type="EMBL" id="GFY65422.1"/>
    </source>
</evidence>
<keyword evidence="5" id="KW-1003">Cell membrane</keyword>
<keyword evidence="12" id="KW-0699">rRNA-binding</keyword>
<feature type="domain" description="S1 motif" evidence="21">
    <location>
        <begin position="320"/>
        <end position="446"/>
    </location>
</feature>
<keyword evidence="10" id="KW-0540">Nuclease</keyword>
<dbReference type="Gene3D" id="3.40.50.1980">
    <property type="entry name" value="Nitrogenase molybdenum iron protein domain"/>
    <property type="match status" value="2"/>
</dbReference>
<dbReference type="SUPFAM" id="SSF50249">
    <property type="entry name" value="Nucleic acid-binding proteins"/>
    <property type="match status" value="1"/>
</dbReference>
<organism evidence="22 23">
    <name type="scientific">Trichonephila inaurata madagascariensis</name>
    <dbReference type="NCBI Taxonomy" id="2747483"/>
    <lineage>
        <taxon>Eukaryota</taxon>
        <taxon>Metazoa</taxon>
        <taxon>Ecdysozoa</taxon>
        <taxon>Arthropoda</taxon>
        <taxon>Chelicerata</taxon>
        <taxon>Arachnida</taxon>
        <taxon>Araneae</taxon>
        <taxon>Araneomorphae</taxon>
        <taxon>Entelegynae</taxon>
        <taxon>Araneoidea</taxon>
        <taxon>Nephilidae</taxon>
        <taxon>Trichonephila</taxon>
        <taxon>Trichonephila inaurata</taxon>
    </lineage>
</organism>
<dbReference type="GO" id="GO:0019843">
    <property type="term" value="F:rRNA binding"/>
    <property type="evidence" value="ECO:0007669"/>
    <property type="project" value="UniProtKB-KW"/>
</dbReference>
<keyword evidence="8" id="KW-0698">rRNA processing</keyword>
<reference evidence="22" key="1">
    <citation type="submission" date="2020-08" db="EMBL/GenBank/DDBJ databases">
        <title>Multicomponent nature underlies the extraordinary mechanical properties of spider dragline silk.</title>
        <authorList>
            <person name="Kono N."/>
            <person name="Nakamura H."/>
            <person name="Mori M."/>
            <person name="Yoshida Y."/>
            <person name="Ohtoshi R."/>
            <person name="Malay A.D."/>
            <person name="Moran D.A.P."/>
            <person name="Tomita M."/>
            <person name="Numata K."/>
            <person name="Arakawa K."/>
        </authorList>
    </citation>
    <scope>NUCLEOTIDE SEQUENCE</scope>
</reference>
<keyword evidence="19" id="KW-0175">Coiled coil</keyword>
<keyword evidence="6" id="KW-0963">Cytoplasm</keyword>
<dbReference type="GO" id="GO:0030001">
    <property type="term" value="P:metal ion transport"/>
    <property type="evidence" value="ECO:0007669"/>
    <property type="project" value="InterPro"/>
</dbReference>
<evidence type="ECO:0000259" key="21">
    <source>
        <dbReference type="SMART" id="SM00316"/>
    </source>
</evidence>
<keyword evidence="14" id="KW-0378">Hydrolase</keyword>
<dbReference type="GO" id="GO:0016787">
    <property type="term" value="F:hydrolase activity"/>
    <property type="evidence" value="ECO:0007669"/>
    <property type="project" value="UniProtKB-KW"/>
</dbReference>
<dbReference type="CDD" id="cd04453">
    <property type="entry name" value="S1_RNase_E"/>
    <property type="match status" value="1"/>
</dbReference>
<comment type="caution">
    <text evidence="22">The sequence shown here is derived from an EMBL/GenBank/DDBJ whole genome shotgun (WGS) entry which is preliminary data.</text>
</comment>
<evidence type="ECO:0000256" key="8">
    <source>
        <dbReference type="ARBA" id="ARBA00022552"/>
    </source>
</evidence>
<evidence type="ECO:0000256" key="18">
    <source>
        <dbReference type="ARBA" id="ARBA00023436"/>
    </source>
</evidence>
<comment type="cofactor">
    <cofactor evidence="1">
        <name>Mg(2+)</name>
        <dbReference type="ChEBI" id="CHEBI:18420"/>
    </cofactor>
</comment>
<evidence type="ECO:0000256" key="11">
    <source>
        <dbReference type="ARBA" id="ARBA00022723"/>
    </source>
</evidence>
<evidence type="ECO:0000256" key="17">
    <source>
        <dbReference type="ARBA" id="ARBA00023136"/>
    </source>
</evidence>
<protein>
    <recommendedName>
        <fullName evidence="4">Ribonuclease G</fullName>
    </recommendedName>
</protein>
<dbReference type="Proteomes" id="UP000886998">
    <property type="component" value="Unassembled WGS sequence"/>
</dbReference>
<dbReference type="Pfam" id="PF01297">
    <property type="entry name" value="ZnuA"/>
    <property type="match status" value="1"/>
</dbReference>
<evidence type="ECO:0000256" key="1">
    <source>
        <dbReference type="ARBA" id="ARBA00001946"/>
    </source>
</evidence>
<evidence type="ECO:0000256" key="10">
    <source>
        <dbReference type="ARBA" id="ARBA00022722"/>
    </source>
</evidence>
<evidence type="ECO:0000256" key="5">
    <source>
        <dbReference type="ARBA" id="ARBA00022475"/>
    </source>
</evidence>
<dbReference type="NCBIfam" id="TIGR00757">
    <property type="entry name" value="RNaseEG"/>
    <property type="match status" value="1"/>
</dbReference>
<evidence type="ECO:0000256" key="4">
    <source>
        <dbReference type="ARBA" id="ARBA00017719"/>
    </source>
</evidence>
<evidence type="ECO:0000256" key="3">
    <source>
        <dbReference type="ARBA" id="ARBA00005663"/>
    </source>
</evidence>
<keyword evidence="20" id="KW-0732">Signal</keyword>
<feature type="chain" id="PRO_5036470369" description="Ribonuclease G" evidence="20">
    <location>
        <begin position="21"/>
        <end position="864"/>
    </location>
</feature>
<dbReference type="GO" id="GO:0008033">
    <property type="term" value="P:tRNA processing"/>
    <property type="evidence" value="ECO:0007669"/>
    <property type="project" value="UniProtKB-KW"/>
</dbReference>
<dbReference type="AlphaFoldDB" id="A0A8X7CIA1"/>
<dbReference type="SUPFAM" id="SSF53807">
    <property type="entry name" value="Helical backbone' metal receptor"/>
    <property type="match status" value="1"/>
</dbReference>
<evidence type="ECO:0000256" key="6">
    <source>
        <dbReference type="ARBA" id="ARBA00022490"/>
    </source>
</evidence>
<keyword evidence="17" id="KW-0472">Membrane</keyword>
<dbReference type="Pfam" id="PF20833">
    <property type="entry name" value="RNase_E_G_Thio"/>
    <property type="match status" value="1"/>
</dbReference>
<evidence type="ECO:0000256" key="19">
    <source>
        <dbReference type="SAM" id="Coils"/>
    </source>
</evidence>
<comment type="similarity">
    <text evidence="3">Belongs to the RNase E/G family. RNase G subfamily.</text>
</comment>
<evidence type="ECO:0000256" key="16">
    <source>
        <dbReference type="ARBA" id="ARBA00022884"/>
    </source>
</evidence>
<evidence type="ECO:0000313" key="23">
    <source>
        <dbReference type="Proteomes" id="UP000886998"/>
    </source>
</evidence>
<gene>
    <name evidence="22" type="primary">rne</name>
    <name evidence="22" type="ORF">TNIN_39231</name>
</gene>
<keyword evidence="11" id="KW-0479">Metal-binding</keyword>
<dbReference type="Gene3D" id="3.40.1260.20">
    <property type="entry name" value="Ribonuclease E, catalytic domain"/>
    <property type="match status" value="1"/>
</dbReference>
<dbReference type="EMBL" id="BMAV01015538">
    <property type="protein sequence ID" value="GFY65422.1"/>
    <property type="molecule type" value="Genomic_DNA"/>
</dbReference>
<evidence type="ECO:0000256" key="20">
    <source>
        <dbReference type="SAM" id="SignalP"/>
    </source>
</evidence>
<evidence type="ECO:0000256" key="14">
    <source>
        <dbReference type="ARBA" id="ARBA00022801"/>
    </source>
</evidence>
<dbReference type="Pfam" id="PF10150">
    <property type="entry name" value="RNase_E_G"/>
    <property type="match status" value="1"/>
</dbReference>
<keyword evidence="13" id="KW-0255">Endonuclease</keyword>
<dbReference type="Gene3D" id="2.40.50.140">
    <property type="entry name" value="Nucleic acid-binding proteins"/>
    <property type="match status" value="1"/>
</dbReference>
<dbReference type="InterPro" id="IPR004659">
    <property type="entry name" value="RNase_E/G"/>
</dbReference>
<comment type="function">
    <text evidence="18">Involved in intercistronic processing of primary transcripts from chloroplast operons. The endonucleolytic activity of the enzyme depends on the number of phosphates at the 5' end, is inhibited by structured RNA, and preferentially cleaves A/U-rich sequences.</text>
</comment>
<proteinExistence type="inferred from homology"/>
<feature type="signal peptide" evidence="20">
    <location>
        <begin position="1"/>
        <end position="20"/>
    </location>
</feature>
<keyword evidence="15" id="KW-0460">Magnesium</keyword>
<dbReference type="GO" id="GO:0004540">
    <property type="term" value="F:RNA nuclease activity"/>
    <property type="evidence" value="ECO:0007669"/>
    <property type="project" value="InterPro"/>
</dbReference>
<evidence type="ECO:0000256" key="7">
    <source>
        <dbReference type="ARBA" id="ARBA00022519"/>
    </source>
</evidence>
<dbReference type="GO" id="GO:0005737">
    <property type="term" value="C:cytoplasm"/>
    <property type="evidence" value="ECO:0007669"/>
    <property type="project" value="UniProtKB-SubCell"/>
</dbReference>
<keyword evidence="23" id="KW-1185">Reference proteome</keyword>
<dbReference type="OrthoDB" id="448100at2759"/>
<dbReference type="GO" id="GO:0004519">
    <property type="term" value="F:endonuclease activity"/>
    <property type="evidence" value="ECO:0007669"/>
    <property type="project" value="UniProtKB-KW"/>
</dbReference>